<keyword evidence="5" id="KW-1015">Disulfide bond</keyword>
<dbReference type="PROSITE" id="PS51110">
    <property type="entry name" value="SAP_A"/>
    <property type="match status" value="2"/>
</dbReference>
<dbReference type="PANTHER" id="PTHR11480">
    <property type="entry name" value="SAPOSIN-RELATED"/>
    <property type="match status" value="1"/>
</dbReference>
<dbReference type="Pfam" id="PF05184">
    <property type="entry name" value="SapB_1"/>
    <property type="match status" value="1"/>
</dbReference>
<protein>
    <recommendedName>
        <fullName evidence="12">Prosaposin</fullName>
    </recommendedName>
</protein>
<dbReference type="Pfam" id="PF02199">
    <property type="entry name" value="SapA"/>
    <property type="match status" value="2"/>
</dbReference>
<evidence type="ECO:0008006" key="12">
    <source>
        <dbReference type="Google" id="ProtNLM"/>
    </source>
</evidence>
<dbReference type="Proteomes" id="UP000694569">
    <property type="component" value="Unplaced"/>
</dbReference>
<dbReference type="FunFam" id="1.10.225.10:FF:000002">
    <property type="entry name" value="prosaposin isoform X2"/>
    <property type="match status" value="1"/>
</dbReference>
<proteinExistence type="predicted"/>
<evidence type="ECO:0000256" key="2">
    <source>
        <dbReference type="ARBA" id="ARBA00022525"/>
    </source>
</evidence>
<dbReference type="InterPro" id="IPR008373">
    <property type="entry name" value="Saposin"/>
</dbReference>
<dbReference type="PRINTS" id="PR01797">
    <property type="entry name" value="SAPOSIN"/>
</dbReference>
<evidence type="ECO:0000256" key="4">
    <source>
        <dbReference type="ARBA" id="ARBA00022737"/>
    </source>
</evidence>
<keyword evidence="4" id="KW-0677">Repeat</keyword>
<feature type="domain" description="Saposin A-type" evidence="9">
    <location>
        <begin position="294"/>
        <end position="320"/>
    </location>
</feature>
<dbReference type="Gene3D" id="1.10.225.10">
    <property type="entry name" value="Saposin-like"/>
    <property type="match status" value="3"/>
</dbReference>
<feature type="chain" id="PRO_5034465717" description="Prosaposin" evidence="7">
    <location>
        <begin position="33"/>
        <end position="320"/>
    </location>
</feature>
<dbReference type="PANTHER" id="PTHR11480:SF3">
    <property type="entry name" value="BCDNA.GH08312"/>
    <property type="match status" value="1"/>
</dbReference>
<dbReference type="GO" id="GO:0016020">
    <property type="term" value="C:membrane"/>
    <property type="evidence" value="ECO:0007669"/>
    <property type="project" value="GOC"/>
</dbReference>
<dbReference type="InterPro" id="IPR003119">
    <property type="entry name" value="SAP_A"/>
</dbReference>
<dbReference type="Pfam" id="PF03489">
    <property type="entry name" value="SapB_2"/>
    <property type="match status" value="2"/>
</dbReference>
<evidence type="ECO:0000256" key="7">
    <source>
        <dbReference type="SAM" id="SignalP"/>
    </source>
</evidence>
<dbReference type="InterPro" id="IPR011001">
    <property type="entry name" value="Saposin-like"/>
</dbReference>
<keyword evidence="2" id="KW-0964">Secreted</keyword>
<evidence type="ECO:0000256" key="1">
    <source>
        <dbReference type="ARBA" id="ARBA00004613"/>
    </source>
</evidence>
<dbReference type="GO" id="GO:0005764">
    <property type="term" value="C:lysosome"/>
    <property type="evidence" value="ECO:0007669"/>
    <property type="project" value="InterPro"/>
</dbReference>
<sequence>MCILSLYLLFSSLSGDMKLLVVLCCLLHTVSASLLLGTEQCIKGPPVWCDNIQTAFQCGAIKHCQQTVWNKPTIKSVPCDLCKQVMTILGNILKNNCTESEAQQFLQMLCDSAPEPTLASLCKNMVNAYFPIVYEILEQKLQAILKALEQVCHNVPGTYKHKCDHFVEVYSPDIIRLLEQDFPPILLCRMLNICSQGQSANFELNSALATSVGDCKICKMFVEYMDIILNKNATKQRILKELEKICSCFPKSLQSQCSDMISEYEPLLLEILLQMLNPDHVCQMVGMCPSSKLPLLGTDKCTLGPSYWCKDMSTAALCNQ</sequence>
<comment type="subcellular location">
    <subcellularLocation>
        <location evidence="1">Secreted</location>
    </subcellularLocation>
</comment>
<dbReference type="PROSITE" id="PS50015">
    <property type="entry name" value="SAP_B"/>
    <property type="match status" value="2"/>
</dbReference>
<dbReference type="AlphaFoldDB" id="A0A8C5PQK2"/>
<organism evidence="10 11">
    <name type="scientific">Leptobrachium leishanense</name>
    <name type="common">Leishan spiny toad</name>
    <dbReference type="NCBI Taxonomy" id="445787"/>
    <lineage>
        <taxon>Eukaryota</taxon>
        <taxon>Metazoa</taxon>
        <taxon>Chordata</taxon>
        <taxon>Craniata</taxon>
        <taxon>Vertebrata</taxon>
        <taxon>Euteleostomi</taxon>
        <taxon>Amphibia</taxon>
        <taxon>Batrachia</taxon>
        <taxon>Anura</taxon>
        <taxon>Pelobatoidea</taxon>
        <taxon>Megophryidae</taxon>
        <taxon>Leptobrachium</taxon>
    </lineage>
</organism>
<name>A0A8C5PQK2_9ANUR</name>
<evidence type="ECO:0000259" key="9">
    <source>
        <dbReference type="PROSITE" id="PS51110"/>
    </source>
</evidence>
<dbReference type="SMART" id="SM00162">
    <property type="entry name" value="SAPA"/>
    <property type="match status" value="2"/>
</dbReference>
<keyword evidence="6" id="KW-0325">Glycoprotein</keyword>
<dbReference type="InterPro" id="IPR007856">
    <property type="entry name" value="SapB_1"/>
</dbReference>
<feature type="signal peptide" evidence="7">
    <location>
        <begin position="1"/>
        <end position="32"/>
    </location>
</feature>
<dbReference type="GeneTree" id="ENSGT00940000156695"/>
<dbReference type="Ensembl" id="ENSLLET00000027018.1">
    <property type="protein sequence ID" value="ENSLLEP00000026020.1"/>
    <property type="gene ID" value="ENSLLEG00000016424.1"/>
</dbReference>
<reference evidence="10" key="1">
    <citation type="submission" date="2025-08" db="UniProtKB">
        <authorList>
            <consortium name="Ensembl"/>
        </authorList>
    </citation>
    <scope>IDENTIFICATION</scope>
</reference>
<dbReference type="InterPro" id="IPR008139">
    <property type="entry name" value="SaposinB_dom"/>
</dbReference>
<dbReference type="InterPro" id="IPR008138">
    <property type="entry name" value="SapB_2"/>
</dbReference>
<feature type="domain" description="Saposin B-type" evidence="8">
    <location>
        <begin position="75"/>
        <end position="167"/>
    </location>
</feature>
<dbReference type="InterPro" id="IPR051428">
    <property type="entry name" value="Sphingo_Act-Surfact_Prot"/>
</dbReference>
<evidence type="ECO:0000313" key="11">
    <source>
        <dbReference type="Proteomes" id="UP000694569"/>
    </source>
</evidence>
<reference evidence="10" key="2">
    <citation type="submission" date="2025-09" db="UniProtKB">
        <authorList>
            <consortium name="Ensembl"/>
        </authorList>
    </citation>
    <scope>IDENTIFICATION</scope>
</reference>
<feature type="domain" description="Saposin B-type" evidence="8">
    <location>
        <begin position="211"/>
        <end position="292"/>
    </location>
</feature>
<dbReference type="SUPFAM" id="SSF47862">
    <property type="entry name" value="Saposin"/>
    <property type="match status" value="3"/>
</dbReference>
<evidence type="ECO:0000256" key="6">
    <source>
        <dbReference type="ARBA" id="ARBA00023180"/>
    </source>
</evidence>
<evidence type="ECO:0000256" key="5">
    <source>
        <dbReference type="ARBA" id="ARBA00023157"/>
    </source>
</evidence>
<dbReference type="GO" id="GO:0005576">
    <property type="term" value="C:extracellular region"/>
    <property type="evidence" value="ECO:0007669"/>
    <property type="project" value="UniProtKB-SubCell"/>
</dbReference>
<evidence type="ECO:0000259" key="8">
    <source>
        <dbReference type="PROSITE" id="PS50015"/>
    </source>
</evidence>
<evidence type="ECO:0000256" key="3">
    <source>
        <dbReference type="ARBA" id="ARBA00022729"/>
    </source>
</evidence>
<accession>A0A8C5PQK2</accession>
<keyword evidence="3 7" id="KW-0732">Signal</keyword>
<dbReference type="GO" id="GO:0006665">
    <property type="term" value="P:sphingolipid metabolic process"/>
    <property type="evidence" value="ECO:0007669"/>
    <property type="project" value="InterPro"/>
</dbReference>
<dbReference type="SMART" id="SM00741">
    <property type="entry name" value="SapB"/>
    <property type="match status" value="3"/>
</dbReference>
<feature type="domain" description="Saposin A-type" evidence="9">
    <location>
        <begin position="34"/>
        <end position="74"/>
    </location>
</feature>
<evidence type="ECO:0000313" key="10">
    <source>
        <dbReference type="Ensembl" id="ENSLLEP00000026020.1"/>
    </source>
</evidence>
<keyword evidence="11" id="KW-1185">Reference proteome</keyword>